<proteinExistence type="predicted"/>
<accession>A0A6A6PF34</accession>
<sequence>MAPVSATEGGPFKEAAIYYSYSSNENSEIVFVGPRFKVGFRYPCGRSPCLYKPPLGAPEHGPLEICQRSSTQGYMQSQKHVMIVDPNCVVLRKAKSDGELFSRAFPLDEQCSGRKRRSQQVAAKPNDKRRWRPHALGSKEKSVTLCPRRGALVATLGRSGLQVIVSNSAQ</sequence>
<name>A0A6A6PF34_9PEZI</name>
<dbReference type="EMBL" id="MU001670">
    <property type="protein sequence ID" value="KAF2462367.1"/>
    <property type="molecule type" value="Genomic_DNA"/>
</dbReference>
<keyword evidence="3" id="KW-1185">Reference proteome</keyword>
<evidence type="ECO:0000256" key="1">
    <source>
        <dbReference type="SAM" id="MobiDB-lite"/>
    </source>
</evidence>
<gene>
    <name evidence="2" type="ORF">BDY21DRAFT_13071</name>
</gene>
<feature type="region of interest" description="Disordered" evidence="1">
    <location>
        <begin position="112"/>
        <end position="139"/>
    </location>
</feature>
<organism evidence="2 3">
    <name type="scientific">Lineolata rhizophorae</name>
    <dbReference type="NCBI Taxonomy" id="578093"/>
    <lineage>
        <taxon>Eukaryota</taxon>
        <taxon>Fungi</taxon>
        <taxon>Dikarya</taxon>
        <taxon>Ascomycota</taxon>
        <taxon>Pezizomycotina</taxon>
        <taxon>Dothideomycetes</taxon>
        <taxon>Dothideomycetes incertae sedis</taxon>
        <taxon>Lineolatales</taxon>
        <taxon>Lineolataceae</taxon>
        <taxon>Lineolata</taxon>
    </lineage>
</organism>
<dbReference type="AlphaFoldDB" id="A0A6A6PF34"/>
<evidence type="ECO:0000313" key="2">
    <source>
        <dbReference type="EMBL" id="KAF2462367.1"/>
    </source>
</evidence>
<dbReference type="Proteomes" id="UP000799766">
    <property type="component" value="Unassembled WGS sequence"/>
</dbReference>
<reference evidence="2" key="1">
    <citation type="journal article" date="2020" name="Stud. Mycol.">
        <title>101 Dothideomycetes genomes: a test case for predicting lifestyles and emergence of pathogens.</title>
        <authorList>
            <person name="Haridas S."/>
            <person name="Albert R."/>
            <person name="Binder M."/>
            <person name="Bloem J."/>
            <person name="Labutti K."/>
            <person name="Salamov A."/>
            <person name="Andreopoulos B."/>
            <person name="Baker S."/>
            <person name="Barry K."/>
            <person name="Bills G."/>
            <person name="Bluhm B."/>
            <person name="Cannon C."/>
            <person name="Castanera R."/>
            <person name="Culley D."/>
            <person name="Daum C."/>
            <person name="Ezra D."/>
            <person name="Gonzalez J."/>
            <person name="Henrissat B."/>
            <person name="Kuo A."/>
            <person name="Liang C."/>
            <person name="Lipzen A."/>
            <person name="Lutzoni F."/>
            <person name="Magnuson J."/>
            <person name="Mondo S."/>
            <person name="Nolan M."/>
            <person name="Ohm R."/>
            <person name="Pangilinan J."/>
            <person name="Park H.-J."/>
            <person name="Ramirez L."/>
            <person name="Alfaro M."/>
            <person name="Sun H."/>
            <person name="Tritt A."/>
            <person name="Yoshinaga Y."/>
            <person name="Zwiers L.-H."/>
            <person name="Turgeon B."/>
            <person name="Goodwin S."/>
            <person name="Spatafora J."/>
            <person name="Crous P."/>
            <person name="Grigoriev I."/>
        </authorList>
    </citation>
    <scope>NUCLEOTIDE SEQUENCE</scope>
    <source>
        <strain evidence="2">ATCC 16933</strain>
    </source>
</reference>
<protein>
    <submittedName>
        <fullName evidence="2">Uncharacterized protein</fullName>
    </submittedName>
</protein>
<evidence type="ECO:0000313" key="3">
    <source>
        <dbReference type="Proteomes" id="UP000799766"/>
    </source>
</evidence>